<evidence type="ECO:0000313" key="2">
    <source>
        <dbReference type="EMBL" id="GAA0558456.1"/>
    </source>
</evidence>
<gene>
    <name evidence="2" type="ORF">GCM10008942_03670</name>
</gene>
<dbReference type="SMART" id="SM00450">
    <property type="entry name" value="RHOD"/>
    <property type="match status" value="1"/>
</dbReference>
<proteinExistence type="predicted"/>
<dbReference type="PANTHER" id="PTHR47377:SF1">
    <property type="entry name" value="RHODANESE-LIKE DOMAIN-CONTAINING PROTEIN 4, CHLOROPLASTIC"/>
    <property type="match status" value="1"/>
</dbReference>
<name>A0ABP3P387_9PROT</name>
<evidence type="ECO:0000313" key="3">
    <source>
        <dbReference type="Proteomes" id="UP001499951"/>
    </source>
</evidence>
<dbReference type="Gene3D" id="3.40.250.10">
    <property type="entry name" value="Rhodanese-like domain"/>
    <property type="match status" value="1"/>
</dbReference>
<organism evidence="2 3">
    <name type="scientific">Rhizomicrobium electricum</name>
    <dbReference type="NCBI Taxonomy" id="480070"/>
    <lineage>
        <taxon>Bacteria</taxon>
        <taxon>Pseudomonadati</taxon>
        <taxon>Pseudomonadota</taxon>
        <taxon>Alphaproteobacteria</taxon>
        <taxon>Micropepsales</taxon>
        <taxon>Micropepsaceae</taxon>
        <taxon>Rhizomicrobium</taxon>
    </lineage>
</organism>
<keyword evidence="3" id="KW-1185">Reference proteome</keyword>
<dbReference type="PROSITE" id="PS50206">
    <property type="entry name" value="RHODANESE_3"/>
    <property type="match status" value="1"/>
</dbReference>
<comment type="caution">
    <text evidence="2">The sequence shown here is derived from an EMBL/GenBank/DDBJ whole genome shotgun (WGS) entry which is preliminary data.</text>
</comment>
<sequence>MATSLPSSYAGDVSVTEAWSALQADARAQLVDVRTTAEWTFVGLPDLSPVGRRVHCIEWVSFPRMDSNTGFLAALTAALGPAQDIAIYFLCRSGARSRAAAIAATAAGYTNSYNIAGGFEGDLDAEHHRGKNNGWKAAGLPWVQS</sequence>
<dbReference type="Proteomes" id="UP001499951">
    <property type="component" value="Unassembled WGS sequence"/>
</dbReference>
<dbReference type="EMBL" id="BAAADD010000001">
    <property type="protein sequence ID" value="GAA0558456.1"/>
    <property type="molecule type" value="Genomic_DNA"/>
</dbReference>
<evidence type="ECO:0000259" key="1">
    <source>
        <dbReference type="PROSITE" id="PS50206"/>
    </source>
</evidence>
<dbReference type="InterPro" id="IPR036873">
    <property type="entry name" value="Rhodanese-like_dom_sf"/>
</dbReference>
<feature type="domain" description="Rhodanese" evidence="1">
    <location>
        <begin position="24"/>
        <end position="131"/>
    </location>
</feature>
<protein>
    <submittedName>
        <fullName evidence="2">Rhodanese-like domain-containing protein</fullName>
    </submittedName>
</protein>
<dbReference type="PANTHER" id="PTHR47377">
    <property type="entry name" value="RHODANESE-LIKE DOMAIN-CONTAINING PROTEIN 4, CHLOROPLASTIC"/>
    <property type="match status" value="1"/>
</dbReference>
<reference evidence="3" key="1">
    <citation type="journal article" date="2019" name="Int. J. Syst. Evol. Microbiol.">
        <title>The Global Catalogue of Microorganisms (GCM) 10K type strain sequencing project: providing services to taxonomists for standard genome sequencing and annotation.</title>
        <authorList>
            <consortium name="The Broad Institute Genomics Platform"/>
            <consortium name="The Broad Institute Genome Sequencing Center for Infectious Disease"/>
            <person name="Wu L."/>
            <person name="Ma J."/>
        </authorList>
    </citation>
    <scope>NUCLEOTIDE SEQUENCE [LARGE SCALE GENOMIC DNA]</scope>
    <source>
        <strain evidence="3">JCM 15089</strain>
    </source>
</reference>
<dbReference type="SUPFAM" id="SSF52821">
    <property type="entry name" value="Rhodanese/Cell cycle control phosphatase"/>
    <property type="match status" value="1"/>
</dbReference>
<dbReference type="InterPro" id="IPR044240">
    <property type="entry name" value="STR4-like"/>
</dbReference>
<accession>A0ABP3P387</accession>
<dbReference type="InterPro" id="IPR001763">
    <property type="entry name" value="Rhodanese-like_dom"/>
</dbReference>
<dbReference type="Pfam" id="PF00581">
    <property type="entry name" value="Rhodanese"/>
    <property type="match status" value="1"/>
</dbReference>
<dbReference type="RefSeq" id="WP_166930898.1">
    <property type="nucleotide sequence ID" value="NZ_BAAADD010000001.1"/>
</dbReference>